<feature type="coiled-coil region" evidence="2">
    <location>
        <begin position="443"/>
        <end position="470"/>
    </location>
</feature>
<dbReference type="SUPFAM" id="SSF81606">
    <property type="entry name" value="PP2C-like"/>
    <property type="match status" value="1"/>
</dbReference>
<dbReference type="PANTHER" id="PTHR43156">
    <property type="entry name" value="STAGE II SPORULATION PROTEIN E-RELATED"/>
    <property type="match status" value="1"/>
</dbReference>
<sequence length="732" mass="79627">MSRIRNFETLVFEKLRRPSPTGKVHRSAFWLFLVYLAFGLLGLLPGSGGDLCTLVADIALLALVPLCLILFLRWIFGHFLRKVRNRLILTYLLMGLAPVVLFVMLAAIALYIFSGQFAIFAGNAESNAELMKLAAQNQVFAMHVANSLTTGKVPKTISLPEAKDLLAAGEFADTRLAVFVDGHHEALQPAGLNASDLQALPKWVGAAPFQGLVLDHGQLYLRAVDTAMAAGHQVTVVSSMPLEDEEVDRIAAGLGSAMIWPSSAADLNDSKDGGIHVRVMGEPPAHAKAGTARAASVDVPHDAIVGGQLPPKQHFYDIPVAFYGPLAATDWTTGKLHPHGANLTMQSRPSLLYARLFNYQQLLNASNTMGSVVRDVLIGIAVLFGLLELIAFYGAVRLNTTITQSIRDLYAATEAIDHGDFEHRIQVKRRDQLAALSQSFNIMTASLARLLEEQREKQRLQSELAIAQEVQANLFPQGNIRLASLEVHGFCLPARTVSGDYYDFLQLGDDALGLALGDISGKGISAALLMASLHSAVRAYRFAGEELISAGTVALATGGRTASGEQELECGELFEEPAKILSLLNRHLYRSTQPEKYATLFLAHFDADASRLTYSNGGQLPPLLLRSNGTVERLDRGGTVVGLLDNMVYEQDSMEMYAGDILIAYSDGVTEPENEFGDFGEERLVDVVRRHRHLPLEVISGQVMQALRNWIGAQEQPDDITLVLARAGRMEG</sequence>
<dbReference type="InterPro" id="IPR052016">
    <property type="entry name" value="Bact_Sigma-Reg"/>
</dbReference>
<dbReference type="PROSITE" id="PS50885">
    <property type="entry name" value="HAMP"/>
    <property type="match status" value="1"/>
</dbReference>
<dbReference type="GO" id="GO:0016020">
    <property type="term" value="C:membrane"/>
    <property type="evidence" value="ECO:0007669"/>
    <property type="project" value="InterPro"/>
</dbReference>
<dbReference type="CDD" id="cd06225">
    <property type="entry name" value="HAMP"/>
    <property type="match status" value="1"/>
</dbReference>
<keyword evidence="3" id="KW-0812">Transmembrane</keyword>
<keyword evidence="2" id="KW-0175">Coiled coil</keyword>
<name>A0A7V5CT20_9BACT</name>
<dbReference type="SMART" id="SM00304">
    <property type="entry name" value="HAMP"/>
    <property type="match status" value="1"/>
</dbReference>
<dbReference type="Gene3D" id="3.60.40.10">
    <property type="entry name" value="PPM-type phosphatase domain"/>
    <property type="match status" value="1"/>
</dbReference>
<keyword evidence="1" id="KW-0378">Hydrolase</keyword>
<proteinExistence type="predicted"/>
<dbReference type="PANTHER" id="PTHR43156:SF2">
    <property type="entry name" value="STAGE II SPORULATION PROTEIN E"/>
    <property type="match status" value="1"/>
</dbReference>
<dbReference type="Gene3D" id="6.10.340.10">
    <property type="match status" value="1"/>
</dbReference>
<feature type="transmembrane region" description="Helical" evidence="3">
    <location>
        <begin position="58"/>
        <end position="76"/>
    </location>
</feature>
<dbReference type="AlphaFoldDB" id="A0A7V5CT20"/>
<evidence type="ECO:0000256" key="1">
    <source>
        <dbReference type="ARBA" id="ARBA00022801"/>
    </source>
</evidence>
<dbReference type="GO" id="GO:0016791">
    <property type="term" value="F:phosphatase activity"/>
    <property type="evidence" value="ECO:0007669"/>
    <property type="project" value="TreeGrafter"/>
</dbReference>
<evidence type="ECO:0000259" key="4">
    <source>
        <dbReference type="PROSITE" id="PS50885"/>
    </source>
</evidence>
<dbReference type="GO" id="GO:0007165">
    <property type="term" value="P:signal transduction"/>
    <property type="evidence" value="ECO:0007669"/>
    <property type="project" value="InterPro"/>
</dbReference>
<dbReference type="EMBL" id="DTKL01000041">
    <property type="protein sequence ID" value="HGY94423.1"/>
    <property type="molecule type" value="Genomic_DNA"/>
</dbReference>
<accession>A0A7V5CT20</accession>
<reference evidence="5" key="1">
    <citation type="journal article" date="2020" name="mSystems">
        <title>Genome- and Community-Level Interaction Insights into Carbon Utilization and Element Cycling Functions of Hydrothermarchaeota in Hydrothermal Sediment.</title>
        <authorList>
            <person name="Zhou Z."/>
            <person name="Liu Y."/>
            <person name="Xu W."/>
            <person name="Pan J."/>
            <person name="Luo Z.H."/>
            <person name="Li M."/>
        </authorList>
    </citation>
    <scope>NUCLEOTIDE SEQUENCE [LARGE SCALE GENOMIC DNA]</scope>
    <source>
        <strain evidence="5">SpSt-855</strain>
    </source>
</reference>
<organism evidence="5">
    <name type="scientific">Acidobacterium capsulatum</name>
    <dbReference type="NCBI Taxonomy" id="33075"/>
    <lineage>
        <taxon>Bacteria</taxon>
        <taxon>Pseudomonadati</taxon>
        <taxon>Acidobacteriota</taxon>
        <taxon>Terriglobia</taxon>
        <taxon>Terriglobales</taxon>
        <taxon>Acidobacteriaceae</taxon>
        <taxon>Acidobacterium</taxon>
    </lineage>
</organism>
<comment type="caution">
    <text evidence="5">The sequence shown here is derived from an EMBL/GenBank/DDBJ whole genome shotgun (WGS) entry which is preliminary data.</text>
</comment>
<evidence type="ECO:0000256" key="2">
    <source>
        <dbReference type="SAM" id="Coils"/>
    </source>
</evidence>
<dbReference type="Pfam" id="PF00672">
    <property type="entry name" value="HAMP"/>
    <property type="match status" value="1"/>
</dbReference>
<dbReference type="Pfam" id="PF07228">
    <property type="entry name" value="SpoIIE"/>
    <property type="match status" value="1"/>
</dbReference>
<keyword evidence="3" id="KW-1133">Transmembrane helix</keyword>
<keyword evidence="3" id="KW-0472">Membrane</keyword>
<protein>
    <submittedName>
        <fullName evidence="5">HAMP domain-containing protein</fullName>
    </submittedName>
</protein>
<dbReference type="SUPFAM" id="SSF158472">
    <property type="entry name" value="HAMP domain-like"/>
    <property type="match status" value="1"/>
</dbReference>
<gene>
    <name evidence="5" type="ORF">ENW50_07025</name>
</gene>
<dbReference type="InterPro" id="IPR036457">
    <property type="entry name" value="PPM-type-like_dom_sf"/>
</dbReference>
<feature type="transmembrane region" description="Helical" evidence="3">
    <location>
        <begin position="88"/>
        <end position="113"/>
    </location>
</feature>
<evidence type="ECO:0000313" key="5">
    <source>
        <dbReference type="EMBL" id="HGY94423.1"/>
    </source>
</evidence>
<dbReference type="SMART" id="SM00331">
    <property type="entry name" value="PP2C_SIG"/>
    <property type="match status" value="1"/>
</dbReference>
<evidence type="ECO:0000256" key="3">
    <source>
        <dbReference type="SAM" id="Phobius"/>
    </source>
</evidence>
<dbReference type="InterPro" id="IPR001932">
    <property type="entry name" value="PPM-type_phosphatase-like_dom"/>
</dbReference>
<feature type="domain" description="HAMP" evidence="4">
    <location>
        <begin position="400"/>
        <end position="452"/>
    </location>
</feature>
<dbReference type="InterPro" id="IPR003660">
    <property type="entry name" value="HAMP_dom"/>
</dbReference>
<feature type="transmembrane region" description="Helical" evidence="3">
    <location>
        <begin position="27"/>
        <end position="46"/>
    </location>
</feature>